<proteinExistence type="predicted"/>
<keyword evidence="3" id="KW-1185">Reference proteome</keyword>
<keyword evidence="1" id="KW-1133">Transmembrane helix</keyword>
<evidence type="ECO:0000313" key="3">
    <source>
        <dbReference type="Proteomes" id="UP000198403"/>
    </source>
</evidence>
<dbReference type="PANTHER" id="PTHR31272:SF4">
    <property type="entry name" value="CYTOCHROME C-TYPE BIOGENESIS PROTEIN HI_1454-RELATED"/>
    <property type="match status" value="1"/>
</dbReference>
<evidence type="ECO:0000256" key="1">
    <source>
        <dbReference type="SAM" id="Phobius"/>
    </source>
</evidence>
<sequence length="284" mass="29133">MDPALFAMAFVAGAVAAFNPCGFALVPAYLGLLVNGPGTVKKEAAWRAIRFTTGMAAGFVAVFGLVGLLVAPLAASLHRHLPVLTVVVGVVLLLLGAWLLAGHRLALPGSAGRGRPPTESWGSQVGFGVSFALASLSCTLAPFLAVTAGSLRAGGPLAVAVVFLVYALGMGIVVLALSLAVALTRRSLVRRMRRVGALMSRGSGALLIAAGGYVAWYGWFELRVLSGRATDDPVVAAAVTVQGALARWVAGLGAGGLAGLGLVTAVSLTVLLRRQYRRTRELQP</sequence>
<keyword evidence="1" id="KW-0812">Transmembrane</keyword>
<dbReference type="Proteomes" id="UP000198403">
    <property type="component" value="Unassembled WGS sequence"/>
</dbReference>
<evidence type="ECO:0000313" key="2">
    <source>
        <dbReference type="EMBL" id="SNR92100.1"/>
    </source>
</evidence>
<feature type="transmembrane region" description="Helical" evidence="1">
    <location>
        <begin position="55"/>
        <end position="75"/>
    </location>
</feature>
<dbReference type="OrthoDB" id="5244297at2"/>
<gene>
    <name evidence="2" type="ORF">SAMN06272737_1402</name>
</gene>
<feature type="transmembrane region" description="Helical" evidence="1">
    <location>
        <begin position="248"/>
        <end position="272"/>
    </location>
</feature>
<keyword evidence="1" id="KW-0472">Membrane</keyword>
<feature type="transmembrane region" description="Helical" evidence="1">
    <location>
        <begin position="6"/>
        <end position="34"/>
    </location>
</feature>
<protein>
    <submittedName>
        <fullName evidence="2">Cytochrome c biogenesis protein CcdA</fullName>
    </submittedName>
</protein>
<reference evidence="2 3" key="1">
    <citation type="submission" date="2017-06" db="EMBL/GenBank/DDBJ databases">
        <authorList>
            <person name="Kim H.J."/>
            <person name="Triplett B.A."/>
        </authorList>
    </citation>
    <scope>NUCLEOTIDE SEQUENCE [LARGE SCALE GENOMIC DNA]</scope>
    <source>
        <strain evidence="2 3">DSM 44272</strain>
    </source>
</reference>
<dbReference type="PANTHER" id="PTHR31272">
    <property type="entry name" value="CYTOCHROME C-TYPE BIOGENESIS PROTEIN HI_1454-RELATED"/>
    <property type="match status" value="1"/>
</dbReference>
<feature type="transmembrane region" description="Helical" evidence="1">
    <location>
        <begin position="195"/>
        <end position="219"/>
    </location>
</feature>
<name>A0A239A963_9ACTN</name>
<organism evidence="2 3">
    <name type="scientific">Blastococcus mobilis</name>
    <dbReference type="NCBI Taxonomy" id="1938746"/>
    <lineage>
        <taxon>Bacteria</taxon>
        <taxon>Bacillati</taxon>
        <taxon>Actinomycetota</taxon>
        <taxon>Actinomycetes</taxon>
        <taxon>Geodermatophilales</taxon>
        <taxon>Geodermatophilaceae</taxon>
        <taxon>Blastococcus</taxon>
    </lineage>
</organism>
<feature type="transmembrane region" description="Helical" evidence="1">
    <location>
        <begin position="81"/>
        <end position="101"/>
    </location>
</feature>
<dbReference type="InterPro" id="IPR051790">
    <property type="entry name" value="Cytochrome_c-biogenesis_DsbD"/>
</dbReference>
<feature type="transmembrane region" description="Helical" evidence="1">
    <location>
        <begin position="121"/>
        <end position="145"/>
    </location>
</feature>
<accession>A0A239A963</accession>
<feature type="transmembrane region" description="Helical" evidence="1">
    <location>
        <begin position="157"/>
        <end position="183"/>
    </location>
</feature>
<dbReference type="EMBL" id="FZNO01000040">
    <property type="protein sequence ID" value="SNR92100.1"/>
    <property type="molecule type" value="Genomic_DNA"/>
</dbReference>
<dbReference type="RefSeq" id="WP_089338816.1">
    <property type="nucleotide sequence ID" value="NZ_FZNO01000040.1"/>
</dbReference>
<dbReference type="AlphaFoldDB" id="A0A239A963"/>